<feature type="transmembrane region" description="Helical" evidence="1">
    <location>
        <begin position="21"/>
        <end position="46"/>
    </location>
</feature>
<reference evidence="3" key="1">
    <citation type="journal article" date="2019" name="Int. J. Syst. Evol. Microbiol.">
        <title>The Global Catalogue of Microorganisms (GCM) 10K type strain sequencing project: providing services to taxonomists for standard genome sequencing and annotation.</title>
        <authorList>
            <consortium name="The Broad Institute Genomics Platform"/>
            <consortium name="The Broad Institute Genome Sequencing Center for Infectious Disease"/>
            <person name="Wu L."/>
            <person name="Ma J."/>
        </authorList>
    </citation>
    <scope>NUCLEOTIDE SEQUENCE [LARGE SCALE GENOMIC DNA]</scope>
    <source>
        <strain evidence="3">CGMCC 4.7677</strain>
    </source>
</reference>
<keyword evidence="1" id="KW-0472">Membrane</keyword>
<protein>
    <submittedName>
        <fullName evidence="2">Uncharacterized protein</fullName>
    </submittedName>
</protein>
<keyword evidence="3" id="KW-1185">Reference proteome</keyword>
<dbReference type="Proteomes" id="UP000605897">
    <property type="component" value="Unassembled WGS sequence"/>
</dbReference>
<dbReference type="RefSeq" id="WP_191242705.1">
    <property type="nucleotide sequence ID" value="NZ_BNAU01000001.1"/>
</dbReference>
<accession>A0ABQ3IG05</accession>
<proteinExistence type="predicted"/>
<dbReference type="EMBL" id="BNAU01000001">
    <property type="protein sequence ID" value="GHE77377.1"/>
    <property type="molecule type" value="Genomic_DNA"/>
</dbReference>
<comment type="caution">
    <text evidence="2">The sequence shown here is derived from an EMBL/GenBank/DDBJ whole genome shotgun (WGS) entry which is preliminary data.</text>
</comment>
<evidence type="ECO:0000256" key="1">
    <source>
        <dbReference type="SAM" id="Phobius"/>
    </source>
</evidence>
<name>A0ABQ3IG05_9PSEU</name>
<keyword evidence="1" id="KW-1133">Transmembrane helix</keyword>
<keyword evidence="1" id="KW-0812">Transmembrane</keyword>
<sequence length="189" mass="20746">MYATVHQFRRAMRGEREKWGTAGPGCLGGCVLVQVAGMAGVVVTFWPDQDSAAAARPECEQTWLDSRVYRVEFSLHAPGEPRFAQATWFDGPRREEVADAERRAGRDRIWPAVRDLPGLGTCYVLAGEDRASVVLGFADSVETIEAVQRAVMTTELLPGEDEALLPGPDRVDLHRVLYADLPAPVGDPR</sequence>
<gene>
    <name evidence="2" type="ORF">GCM10017786_03450</name>
</gene>
<evidence type="ECO:0000313" key="3">
    <source>
        <dbReference type="Proteomes" id="UP000605897"/>
    </source>
</evidence>
<evidence type="ECO:0000313" key="2">
    <source>
        <dbReference type="EMBL" id="GHE77377.1"/>
    </source>
</evidence>
<organism evidence="2 3">
    <name type="scientific">Amycolatopsis deserti</name>
    <dbReference type="NCBI Taxonomy" id="185696"/>
    <lineage>
        <taxon>Bacteria</taxon>
        <taxon>Bacillati</taxon>
        <taxon>Actinomycetota</taxon>
        <taxon>Actinomycetes</taxon>
        <taxon>Pseudonocardiales</taxon>
        <taxon>Pseudonocardiaceae</taxon>
        <taxon>Amycolatopsis</taxon>
    </lineage>
</organism>